<feature type="transmembrane region" description="Helical" evidence="1">
    <location>
        <begin position="7"/>
        <end position="28"/>
    </location>
</feature>
<gene>
    <name evidence="2" type="ORF">D1164_06960</name>
</gene>
<dbReference type="AlphaFoldDB" id="A0A399D2Z2"/>
<keyword evidence="1" id="KW-0812">Transmembrane</keyword>
<evidence type="ECO:0000313" key="3">
    <source>
        <dbReference type="Proteomes" id="UP000266441"/>
    </source>
</evidence>
<evidence type="ECO:0000313" key="2">
    <source>
        <dbReference type="EMBL" id="RIH65999.1"/>
    </source>
</evidence>
<keyword evidence="3" id="KW-1185">Reference proteome</keyword>
<feature type="transmembrane region" description="Helical" evidence="1">
    <location>
        <begin position="40"/>
        <end position="57"/>
    </location>
</feature>
<dbReference type="RefSeq" id="WP_119349234.1">
    <property type="nucleotide sequence ID" value="NZ_QWET01000004.1"/>
</dbReference>
<dbReference type="EMBL" id="QWET01000004">
    <property type="protein sequence ID" value="RIH65999.1"/>
    <property type="molecule type" value="Genomic_DNA"/>
</dbReference>
<dbReference type="Proteomes" id="UP000266441">
    <property type="component" value="Unassembled WGS sequence"/>
</dbReference>
<dbReference type="OrthoDB" id="9924985at2"/>
<comment type="caution">
    <text evidence="2">The sequence shown here is derived from an EMBL/GenBank/DDBJ whole genome shotgun (WGS) entry which is preliminary data.</text>
</comment>
<keyword evidence="1" id="KW-1133">Transmembrane helix</keyword>
<organism evidence="2 3">
    <name type="scientific">Mariniphaga sediminis</name>
    <dbReference type="NCBI Taxonomy" id="1628158"/>
    <lineage>
        <taxon>Bacteria</taxon>
        <taxon>Pseudomonadati</taxon>
        <taxon>Bacteroidota</taxon>
        <taxon>Bacteroidia</taxon>
        <taxon>Marinilabiliales</taxon>
        <taxon>Prolixibacteraceae</taxon>
        <taxon>Mariniphaga</taxon>
    </lineage>
</organism>
<proteinExistence type="predicted"/>
<accession>A0A399D2Z2</accession>
<reference evidence="2 3" key="1">
    <citation type="journal article" date="2015" name="Int. J. Syst. Evol. Microbiol.">
        <title>Mariniphaga sediminis sp. nov., isolated from coastal sediment.</title>
        <authorList>
            <person name="Wang F.Q."/>
            <person name="Shen Q.Y."/>
            <person name="Chen G.J."/>
            <person name="Du Z.J."/>
        </authorList>
    </citation>
    <scope>NUCLEOTIDE SEQUENCE [LARGE SCALE GENOMIC DNA]</scope>
    <source>
        <strain evidence="2 3">SY21</strain>
    </source>
</reference>
<evidence type="ECO:0000256" key="1">
    <source>
        <dbReference type="SAM" id="Phobius"/>
    </source>
</evidence>
<feature type="transmembrane region" description="Helical" evidence="1">
    <location>
        <begin position="64"/>
        <end position="84"/>
    </location>
</feature>
<keyword evidence="1" id="KW-0472">Membrane</keyword>
<name>A0A399D2Z2_9BACT</name>
<sequence length="86" mass="9974">MKRFIQFGEVIVASIALFLFLPEISNWISTGHFSISMREFREAIFLGIFTPVVVWLSRKIRNDAAFVLFVVLIIVLILAIVPHLRW</sequence>
<protein>
    <submittedName>
        <fullName evidence="2">Uncharacterized protein</fullName>
    </submittedName>
</protein>